<keyword evidence="3" id="KW-1185">Reference proteome</keyword>
<name>A0AAP2GGJ3_9BACT</name>
<dbReference type="Pfam" id="PF03992">
    <property type="entry name" value="ABM"/>
    <property type="match status" value="1"/>
</dbReference>
<feature type="domain" description="ABM" evidence="1">
    <location>
        <begin position="2"/>
        <end position="94"/>
    </location>
</feature>
<dbReference type="InterPro" id="IPR007138">
    <property type="entry name" value="ABM_dom"/>
</dbReference>
<dbReference type="SUPFAM" id="SSF54909">
    <property type="entry name" value="Dimeric alpha+beta barrel"/>
    <property type="match status" value="1"/>
</dbReference>
<protein>
    <submittedName>
        <fullName evidence="2">Antibiotic biosynthesis monooxygenase</fullName>
    </submittedName>
</protein>
<evidence type="ECO:0000313" key="2">
    <source>
        <dbReference type="EMBL" id="MBT1685565.1"/>
    </source>
</evidence>
<dbReference type="RefSeq" id="WP_254088815.1">
    <property type="nucleotide sequence ID" value="NZ_JAHESC010000003.1"/>
</dbReference>
<dbReference type="EMBL" id="JAHESC010000003">
    <property type="protein sequence ID" value="MBT1685565.1"/>
    <property type="molecule type" value="Genomic_DNA"/>
</dbReference>
<sequence length="97" mass="11434">MIIRIVRMHFTEAGVAEFLEIFNQNKEAIRHFPGCRHLELLKDATSPHIFTTLSHWQEAADLERYRTSDLFANVWRRVKPLFSGRTEAFSLEKFITV</sequence>
<organism evidence="2 3">
    <name type="scientific">Dawidia soli</name>
    <dbReference type="NCBI Taxonomy" id="2782352"/>
    <lineage>
        <taxon>Bacteria</taxon>
        <taxon>Pseudomonadati</taxon>
        <taxon>Bacteroidota</taxon>
        <taxon>Cytophagia</taxon>
        <taxon>Cytophagales</taxon>
        <taxon>Chryseotaleaceae</taxon>
        <taxon>Dawidia</taxon>
    </lineage>
</organism>
<keyword evidence="2" id="KW-0560">Oxidoreductase</keyword>
<proteinExistence type="predicted"/>
<dbReference type="GO" id="GO:0004497">
    <property type="term" value="F:monooxygenase activity"/>
    <property type="evidence" value="ECO:0007669"/>
    <property type="project" value="UniProtKB-KW"/>
</dbReference>
<dbReference type="PROSITE" id="PS51725">
    <property type="entry name" value="ABM"/>
    <property type="match status" value="1"/>
</dbReference>
<dbReference type="AlphaFoldDB" id="A0AAP2GGJ3"/>
<accession>A0AAP2GGJ3</accession>
<keyword evidence="2" id="KW-0503">Monooxygenase</keyword>
<dbReference type="Gene3D" id="3.30.70.100">
    <property type="match status" value="1"/>
</dbReference>
<gene>
    <name evidence="2" type="ORF">KK078_03305</name>
</gene>
<reference evidence="2 3" key="1">
    <citation type="submission" date="2021-05" db="EMBL/GenBank/DDBJ databases">
        <title>A Polyphasic approach of four new species of the genus Ohtaekwangia: Ohtaekwangia histidinii sp. nov., Ohtaekwangia cretensis sp. nov., Ohtaekwangia indiensis sp. nov., Ohtaekwangia reichenbachii sp. nov. from diverse environment.</title>
        <authorList>
            <person name="Octaviana S."/>
        </authorList>
    </citation>
    <scope>NUCLEOTIDE SEQUENCE [LARGE SCALE GENOMIC DNA]</scope>
    <source>
        <strain evidence="2 3">PWU37</strain>
    </source>
</reference>
<dbReference type="Proteomes" id="UP001319180">
    <property type="component" value="Unassembled WGS sequence"/>
</dbReference>
<comment type="caution">
    <text evidence="2">The sequence shown here is derived from an EMBL/GenBank/DDBJ whole genome shotgun (WGS) entry which is preliminary data.</text>
</comment>
<dbReference type="InterPro" id="IPR011008">
    <property type="entry name" value="Dimeric_a/b-barrel"/>
</dbReference>
<evidence type="ECO:0000313" key="3">
    <source>
        <dbReference type="Proteomes" id="UP001319180"/>
    </source>
</evidence>
<evidence type="ECO:0000259" key="1">
    <source>
        <dbReference type="PROSITE" id="PS51725"/>
    </source>
</evidence>